<sequence>MVENVQDRVILTRYAGDSFRIGAATAAAAAGVEDHMIKDLGRWSSDCYVRYIRTDPEVLKDMQRKLCNF</sequence>
<reference evidence="2" key="1">
    <citation type="submission" date="2022-08" db="UniProtKB">
        <authorList>
            <consortium name="EnsemblMetazoa"/>
        </authorList>
    </citation>
    <scope>IDENTIFICATION</scope>
    <source>
        <strain evidence="2">05x7-T-G4-1.051#20</strain>
    </source>
</reference>
<evidence type="ECO:0000313" key="2">
    <source>
        <dbReference type="EnsemblMetazoa" id="G14821.8:cds"/>
    </source>
</evidence>
<dbReference type="EnsemblMetazoa" id="G14821.8">
    <property type="protein sequence ID" value="G14821.8:cds"/>
    <property type="gene ID" value="G14821"/>
</dbReference>
<dbReference type="AlphaFoldDB" id="A0A8W8IP98"/>
<dbReference type="PANTHER" id="PTHR34605">
    <property type="entry name" value="PHAGE_INTEGRASE DOMAIN-CONTAINING PROTEIN"/>
    <property type="match status" value="1"/>
</dbReference>
<dbReference type="SUPFAM" id="SSF56349">
    <property type="entry name" value="DNA breaking-rejoining enzymes"/>
    <property type="match status" value="1"/>
</dbReference>
<dbReference type="InterPro" id="IPR013762">
    <property type="entry name" value="Integrase-like_cat_sf"/>
</dbReference>
<keyword evidence="1" id="KW-0233">DNA recombination</keyword>
<dbReference type="InterPro" id="IPR011010">
    <property type="entry name" value="DNA_brk_join_enz"/>
</dbReference>
<accession>A0A8W8IP98</accession>
<protein>
    <submittedName>
        <fullName evidence="2">Uncharacterized protein</fullName>
    </submittedName>
</protein>
<dbReference type="PANTHER" id="PTHR34605:SF3">
    <property type="entry name" value="P CELL-TYPE AGGLUTINATION PROTEIN MAP4-LIKE-RELATED"/>
    <property type="match status" value="1"/>
</dbReference>
<dbReference type="Gene3D" id="1.10.443.10">
    <property type="entry name" value="Intergrase catalytic core"/>
    <property type="match status" value="1"/>
</dbReference>
<dbReference type="GO" id="GO:0006310">
    <property type="term" value="P:DNA recombination"/>
    <property type="evidence" value="ECO:0007669"/>
    <property type="project" value="UniProtKB-KW"/>
</dbReference>
<dbReference type="GO" id="GO:0015074">
    <property type="term" value="P:DNA integration"/>
    <property type="evidence" value="ECO:0007669"/>
    <property type="project" value="InterPro"/>
</dbReference>
<keyword evidence="3" id="KW-1185">Reference proteome</keyword>
<proteinExistence type="predicted"/>
<organism evidence="2 3">
    <name type="scientific">Magallana gigas</name>
    <name type="common">Pacific oyster</name>
    <name type="synonym">Crassostrea gigas</name>
    <dbReference type="NCBI Taxonomy" id="29159"/>
    <lineage>
        <taxon>Eukaryota</taxon>
        <taxon>Metazoa</taxon>
        <taxon>Spiralia</taxon>
        <taxon>Lophotrochozoa</taxon>
        <taxon>Mollusca</taxon>
        <taxon>Bivalvia</taxon>
        <taxon>Autobranchia</taxon>
        <taxon>Pteriomorphia</taxon>
        <taxon>Ostreida</taxon>
        <taxon>Ostreoidea</taxon>
        <taxon>Ostreidae</taxon>
        <taxon>Magallana</taxon>
    </lineage>
</organism>
<dbReference type="Proteomes" id="UP000005408">
    <property type="component" value="Unassembled WGS sequence"/>
</dbReference>
<dbReference type="InterPro" id="IPR052925">
    <property type="entry name" value="Phage_Integrase-like_Recomb"/>
</dbReference>
<name>A0A8W8IP98_MAGGI</name>
<evidence type="ECO:0000256" key="1">
    <source>
        <dbReference type="ARBA" id="ARBA00023172"/>
    </source>
</evidence>
<evidence type="ECO:0000313" key="3">
    <source>
        <dbReference type="Proteomes" id="UP000005408"/>
    </source>
</evidence>
<dbReference type="GO" id="GO:0003677">
    <property type="term" value="F:DNA binding"/>
    <property type="evidence" value="ECO:0007669"/>
    <property type="project" value="InterPro"/>
</dbReference>